<reference evidence="1" key="2">
    <citation type="submission" date="2023-05" db="EMBL/GenBank/DDBJ databases">
        <authorList>
            <consortium name="Lawrence Berkeley National Laboratory"/>
            <person name="Steindorff A."/>
            <person name="Hensen N."/>
            <person name="Bonometti L."/>
            <person name="Westerberg I."/>
            <person name="Brannstrom I.O."/>
            <person name="Guillou S."/>
            <person name="Cros-Aarteil S."/>
            <person name="Calhoun S."/>
            <person name="Haridas S."/>
            <person name="Kuo A."/>
            <person name="Mondo S."/>
            <person name="Pangilinan J."/>
            <person name="Riley R."/>
            <person name="Labutti K."/>
            <person name="Andreopoulos B."/>
            <person name="Lipzen A."/>
            <person name="Chen C."/>
            <person name="Yanf M."/>
            <person name="Daum C."/>
            <person name="Ng V."/>
            <person name="Clum A."/>
            <person name="Ohm R."/>
            <person name="Martin F."/>
            <person name="Silar P."/>
            <person name="Natvig D."/>
            <person name="Lalanne C."/>
            <person name="Gautier V."/>
            <person name="Ament-Velasquez S.L."/>
            <person name="Kruys A."/>
            <person name="Hutchinson M.I."/>
            <person name="Powell A.J."/>
            <person name="Barry K."/>
            <person name="Miller A.N."/>
            <person name="Grigoriev I.V."/>
            <person name="Debuchy R."/>
            <person name="Gladieux P."/>
            <person name="Thoren M.H."/>
            <person name="Johannesson H."/>
        </authorList>
    </citation>
    <scope>NUCLEOTIDE SEQUENCE</scope>
    <source>
        <strain evidence="1">CBS 103.79</strain>
    </source>
</reference>
<accession>A0AAN6MKD7</accession>
<organism evidence="1 2">
    <name type="scientific">Staphylotrichum tortipilum</name>
    <dbReference type="NCBI Taxonomy" id="2831512"/>
    <lineage>
        <taxon>Eukaryota</taxon>
        <taxon>Fungi</taxon>
        <taxon>Dikarya</taxon>
        <taxon>Ascomycota</taxon>
        <taxon>Pezizomycotina</taxon>
        <taxon>Sordariomycetes</taxon>
        <taxon>Sordariomycetidae</taxon>
        <taxon>Sordariales</taxon>
        <taxon>Chaetomiaceae</taxon>
        <taxon>Staphylotrichum</taxon>
    </lineage>
</organism>
<dbReference type="SUPFAM" id="SSF54768">
    <property type="entry name" value="dsRNA-binding domain-like"/>
    <property type="match status" value="1"/>
</dbReference>
<dbReference type="EMBL" id="MU855552">
    <property type="protein sequence ID" value="KAK3901841.1"/>
    <property type="molecule type" value="Genomic_DNA"/>
</dbReference>
<sequence length="305" mass="32367">MANSNHLFHTGDPAFDAPVVLHDIKEWIEQQQLNPTPLTALQVRAIADLRRSFEPDLGQKDWVSMLNFLRQARGMPAPEYLDEPSTTDEGRWTCHCHYRPRFGADALVFPSAAAGYVPGPAADGTLVAPAFARKKDAKQYAAKCCYEALTSSATNAMAVAAAEGEAAGNINVAPAATVPAKKTVPTPAPTAQAKTAAPDKQALLDLARKLGLPPPQIVIVPSADPATSAIGSFFDAHVEFGGNGGGGGGGVEVPAGVGRVTGVYGRRNARDAVAEEVYEWLVEEERRRMGELEELLGGTVKREVE</sequence>
<evidence type="ECO:0000313" key="2">
    <source>
        <dbReference type="Proteomes" id="UP001303889"/>
    </source>
</evidence>
<dbReference type="AlphaFoldDB" id="A0AAN6MKD7"/>
<dbReference type="Proteomes" id="UP001303889">
    <property type="component" value="Unassembled WGS sequence"/>
</dbReference>
<reference evidence="1" key="1">
    <citation type="journal article" date="2023" name="Mol. Phylogenet. Evol.">
        <title>Genome-scale phylogeny and comparative genomics of the fungal order Sordariales.</title>
        <authorList>
            <person name="Hensen N."/>
            <person name="Bonometti L."/>
            <person name="Westerberg I."/>
            <person name="Brannstrom I.O."/>
            <person name="Guillou S."/>
            <person name="Cros-Aarteil S."/>
            <person name="Calhoun S."/>
            <person name="Haridas S."/>
            <person name="Kuo A."/>
            <person name="Mondo S."/>
            <person name="Pangilinan J."/>
            <person name="Riley R."/>
            <person name="LaButti K."/>
            <person name="Andreopoulos B."/>
            <person name="Lipzen A."/>
            <person name="Chen C."/>
            <person name="Yan M."/>
            <person name="Daum C."/>
            <person name="Ng V."/>
            <person name="Clum A."/>
            <person name="Steindorff A."/>
            <person name="Ohm R.A."/>
            <person name="Martin F."/>
            <person name="Silar P."/>
            <person name="Natvig D.O."/>
            <person name="Lalanne C."/>
            <person name="Gautier V."/>
            <person name="Ament-Velasquez S.L."/>
            <person name="Kruys A."/>
            <person name="Hutchinson M.I."/>
            <person name="Powell A.J."/>
            <person name="Barry K."/>
            <person name="Miller A.N."/>
            <person name="Grigoriev I.V."/>
            <person name="Debuchy R."/>
            <person name="Gladieux P."/>
            <person name="Hiltunen Thoren M."/>
            <person name="Johannesson H."/>
        </authorList>
    </citation>
    <scope>NUCLEOTIDE SEQUENCE</scope>
    <source>
        <strain evidence="1">CBS 103.79</strain>
    </source>
</reference>
<proteinExistence type="predicted"/>
<evidence type="ECO:0000313" key="1">
    <source>
        <dbReference type="EMBL" id="KAK3901841.1"/>
    </source>
</evidence>
<comment type="caution">
    <text evidence="1">The sequence shown here is derived from an EMBL/GenBank/DDBJ whole genome shotgun (WGS) entry which is preliminary data.</text>
</comment>
<protein>
    <submittedName>
        <fullName evidence="1">Uncharacterized protein</fullName>
    </submittedName>
</protein>
<dbReference type="Gene3D" id="3.30.160.20">
    <property type="match status" value="1"/>
</dbReference>
<gene>
    <name evidence="1" type="ORF">C8A05DRAFT_34472</name>
</gene>
<name>A0AAN6MKD7_9PEZI</name>
<keyword evidence="2" id="KW-1185">Reference proteome</keyword>